<feature type="transmembrane region" description="Helical" evidence="2">
    <location>
        <begin position="34"/>
        <end position="53"/>
    </location>
</feature>
<dbReference type="EMBL" id="CABHMY010000100">
    <property type="protein sequence ID" value="VUX09304.1"/>
    <property type="molecule type" value="Genomic_DNA"/>
</dbReference>
<dbReference type="RefSeq" id="WP_158398864.1">
    <property type="nucleotide sequence ID" value="NZ_CABHMY010000100.1"/>
</dbReference>
<reference evidence="3 4" key="1">
    <citation type="submission" date="2019-07" db="EMBL/GenBank/DDBJ databases">
        <authorList>
            <person name="Hibberd C M."/>
            <person name="Gehrig L. J."/>
            <person name="Chang H.-W."/>
            <person name="Venkatesh S."/>
        </authorList>
    </citation>
    <scope>NUCLEOTIDE SEQUENCE [LARGE SCALE GENOMIC DNA]</scope>
    <source>
        <strain evidence="3">Faecalibacterium_prausnitzii_JG_BgPS064</strain>
    </source>
</reference>
<organism evidence="3 4">
    <name type="scientific">Faecalibacterium prausnitzii</name>
    <dbReference type="NCBI Taxonomy" id="853"/>
    <lineage>
        <taxon>Bacteria</taxon>
        <taxon>Bacillati</taxon>
        <taxon>Bacillota</taxon>
        <taxon>Clostridia</taxon>
        <taxon>Eubacteriales</taxon>
        <taxon>Oscillospiraceae</taxon>
        <taxon>Faecalibacterium</taxon>
    </lineage>
</organism>
<keyword evidence="1" id="KW-0769">Symport</keyword>
<keyword evidence="1 2" id="KW-0472">Membrane</keyword>
<dbReference type="InterPro" id="IPR004679">
    <property type="entry name" value="2-OHcarboxylate_transport"/>
</dbReference>
<feature type="transmembrane region" description="Helical" evidence="2">
    <location>
        <begin position="65"/>
        <end position="86"/>
    </location>
</feature>
<dbReference type="Pfam" id="PF03390">
    <property type="entry name" value="2HCT"/>
    <property type="match status" value="1"/>
</dbReference>
<evidence type="ECO:0000256" key="2">
    <source>
        <dbReference type="SAM" id="Phobius"/>
    </source>
</evidence>
<feature type="transmembrane region" description="Helical" evidence="2">
    <location>
        <begin position="350"/>
        <end position="372"/>
    </location>
</feature>
<feature type="transmembrane region" description="Helical" evidence="2">
    <location>
        <begin position="250"/>
        <end position="270"/>
    </location>
</feature>
<dbReference type="GO" id="GO:0015293">
    <property type="term" value="F:symporter activity"/>
    <property type="evidence" value="ECO:0007669"/>
    <property type="project" value="UniProtKB-UniRule"/>
</dbReference>
<protein>
    <submittedName>
        <fullName evidence="3">Citrate-sodium symporter</fullName>
    </submittedName>
</protein>
<dbReference type="GO" id="GO:0005886">
    <property type="term" value="C:plasma membrane"/>
    <property type="evidence" value="ECO:0007669"/>
    <property type="project" value="UniProtKB-UniRule"/>
</dbReference>
<keyword evidence="2" id="KW-0812">Transmembrane</keyword>
<keyword evidence="4" id="KW-1185">Reference proteome</keyword>
<feature type="transmembrane region" description="Helical" evidence="2">
    <location>
        <begin position="9"/>
        <end position="28"/>
    </location>
</feature>
<accession>A0A564TPW8</accession>
<evidence type="ECO:0000256" key="1">
    <source>
        <dbReference type="PIRNR" id="PIRNR005348"/>
    </source>
</evidence>
<proteinExistence type="inferred from homology"/>
<name>A0A564TPW8_9FIRM</name>
<gene>
    <name evidence="3" type="primary">citS</name>
    <name evidence="3" type="ORF">FPPS064S07_00595</name>
</gene>
<dbReference type="AlphaFoldDB" id="A0A564TPW8"/>
<dbReference type="PANTHER" id="PTHR40033:SF1">
    <property type="entry name" value="CITRATE-SODIUM SYMPORTER"/>
    <property type="match status" value="1"/>
</dbReference>
<keyword evidence="1" id="KW-0813">Transport</keyword>
<feature type="transmembrane region" description="Helical" evidence="2">
    <location>
        <begin position="194"/>
        <end position="216"/>
    </location>
</feature>
<feature type="transmembrane region" description="Helical" evidence="2">
    <location>
        <begin position="98"/>
        <end position="118"/>
    </location>
</feature>
<keyword evidence="2" id="KW-1133">Transmembrane helix</keyword>
<dbReference type="PIRSF" id="PIRSF005348">
    <property type="entry name" value="YxkH"/>
    <property type="match status" value="1"/>
</dbReference>
<comment type="similarity">
    <text evidence="1">Belongs to the 2-hydroxycarboxylate transporter (2-HCT) (TC 2.A.24) family.</text>
</comment>
<evidence type="ECO:0000313" key="4">
    <source>
        <dbReference type="Proteomes" id="UP000406184"/>
    </source>
</evidence>
<dbReference type="PANTHER" id="PTHR40033">
    <property type="entry name" value="NA(+)-MALATE SYMPORTER"/>
    <property type="match status" value="1"/>
</dbReference>
<feature type="transmembrane region" description="Helical" evidence="2">
    <location>
        <begin position="276"/>
        <end position="299"/>
    </location>
</feature>
<feature type="transmembrane region" description="Helical" evidence="2">
    <location>
        <begin position="130"/>
        <end position="157"/>
    </location>
</feature>
<evidence type="ECO:0000313" key="3">
    <source>
        <dbReference type="EMBL" id="VUX09304.1"/>
    </source>
</evidence>
<sequence>MNKLKETKILGFPLWMYLIFSILMMVMAANDWMLTNMVGALAFAMIIGTLLGWVGDHIPVWKTWFGGGMLFSCLVAGAMNTFHLIGEGSMEALNTFNGSTGFLDFYILVLITGSVLSVDRKMLIKSFAGFIPTILAGIAGALGLAGLIGAITGVGAIEAIATYAIPVMGGGNGAGITPMSKMWAAATGGDASSWYASAFAIISIGNLCAVFMSALLNKLGQIKPSMTGNGRLMVGEENVSTKSSDVKPTAADYATGLALGVVCFNVANLYAKHISIINHANLGFSIHTFAFMVILMAILNMTNILPENVKAGARGMQQFFVKYMSFPLMITVGIGTNLTDYAKVFTNPAYIVIIMATVIGAMIGTFIVGKLFHFYPVEGMLTAGLCMANGGGAGDVQCLGAAHRMELMSYAQISSRIGGAIMLVIASFIFGKFL</sequence>
<dbReference type="GO" id="GO:0008514">
    <property type="term" value="F:organic anion transmembrane transporter activity"/>
    <property type="evidence" value="ECO:0007669"/>
    <property type="project" value="InterPro"/>
</dbReference>
<dbReference type="Proteomes" id="UP000406184">
    <property type="component" value="Unassembled WGS sequence"/>
</dbReference>
<feature type="transmembrane region" description="Helical" evidence="2">
    <location>
        <begin position="413"/>
        <end position="431"/>
    </location>
</feature>
<feature type="transmembrane region" description="Helical" evidence="2">
    <location>
        <begin position="320"/>
        <end position="338"/>
    </location>
</feature>